<feature type="compositionally biased region" description="Polar residues" evidence="4">
    <location>
        <begin position="152"/>
        <end position="169"/>
    </location>
</feature>
<dbReference type="Gene3D" id="2.10.90.10">
    <property type="entry name" value="Cystine-knot cytokines"/>
    <property type="match status" value="1"/>
</dbReference>
<dbReference type="PANTHER" id="PTHR12025">
    <property type="entry name" value="VASCULAR ENDOTHELIAL GROWTH FACTOR"/>
    <property type="match status" value="1"/>
</dbReference>
<dbReference type="SUPFAM" id="SSF57501">
    <property type="entry name" value="Cystine-knot cytokines"/>
    <property type="match status" value="1"/>
</dbReference>
<dbReference type="Pfam" id="PF00341">
    <property type="entry name" value="PDGF"/>
    <property type="match status" value="1"/>
</dbReference>
<reference evidence="7" key="1">
    <citation type="submission" date="2025-08" db="UniProtKB">
        <authorList>
            <consortium name="Ensembl"/>
        </authorList>
    </citation>
    <scope>IDENTIFICATION</scope>
</reference>
<proteinExistence type="inferred from homology"/>
<dbReference type="InterPro" id="IPR000072">
    <property type="entry name" value="PDGF/VEGF_dom"/>
</dbReference>
<evidence type="ECO:0000256" key="4">
    <source>
        <dbReference type="SAM" id="MobiDB-lite"/>
    </source>
</evidence>
<evidence type="ECO:0000259" key="6">
    <source>
        <dbReference type="PROSITE" id="PS50278"/>
    </source>
</evidence>
<evidence type="ECO:0000256" key="2">
    <source>
        <dbReference type="ARBA" id="ARBA00023157"/>
    </source>
</evidence>
<feature type="chain" id="PRO_5018658971" description="Platelet-derived growth factor (PDGF) family profile domain-containing protein" evidence="5">
    <location>
        <begin position="22"/>
        <end position="169"/>
    </location>
</feature>
<dbReference type="STRING" id="43700.ENSMALP00000025037"/>
<dbReference type="GO" id="GO:0001938">
    <property type="term" value="P:positive regulation of endothelial cell proliferation"/>
    <property type="evidence" value="ECO:0007669"/>
    <property type="project" value="TreeGrafter"/>
</dbReference>
<dbReference type="GO" id="GO:0016020">
    <property type="term" value="C:membrane"/>
    <property type="evidence" value="ECO:0007669"/>
    <property type="project" value="InterPro"/>
</dbReference>
<keyword evidence="5" id="KW-0732">Signal</keyword>
<dbReference type="GO" id="GO:0045766">
    <property type="term" value="P:positive regulation of angiogenesis"/>
    <property type="evidence" value="ECO:0007669"/>
    <property type="project" value="TreeGrafter"/>
</dbReference>
<dbReference type="GO" id="GO:0005615">
    <property type="term" value="C:extracellular space"/>
    <property type="evidence" value="ECO:0007669"/>
    <property type="project" value="TreeGrafter"/>
</dbReference>
<feature type="signal peptide" evidence="5">
    <location>
        <begin position="1"/>
        <end position="21"/>
    </location>
</feature>
<feature type="domain" description="Platelet-derived growth factor (PDGF) family profile" evidence="6">
    <location>
        <begin position="33"/>
        <end position="129"/>
    </location>
</feature>
<accession>A0A3Q3K8Y3</accession>
<dbReference type="CDD" id="cd00135">
    <property type="entry name" value="PDGF"/>
    <property type="match status" value="1"/>
</dbReference>
<dbReference type="InterPro" id="IPR029034">
    <property type="entry name" value="Cystine-knot_cytokine"/>
</dbReference>
<sequence>MQRFYGTSHLLLTLLLQLVPAQISPTPEDDAPKEMTFQEVWAKSTCQPMELLVDVEQEFPGEVGYIYMPACVPLLRCSGCCGDENLECYPTLKRNITVQMMRITPQISNKHVQLTFVEHQRCDCRARPKIKKNKRGSVSTKSNPRRMKPKKTANSCGKCQFPQNKTNLQ</sequence>
<feature type="region of interest" description="Disordered" evidence="4">
    <location>
        <begin position="130"/>
        <end position="169"/>
    </location>
</feature>
<organism evidence="7 8">
    <name type="scientific">Monopterus albus</name>
    <name type="common">Swamp eel</name>
    <dbReference type="NCBI Taxonomy" id="43700"/>
    <lineage>
        <taxon>Eukaryota</taxon>
        <taxon>Metazoa</taxon>
        <taxon>Chordata</taxon>
        <taxon>Craniata</taxon>
        <taxon>Vertebrata</taxon>
        <taxon>Euteleostomi</taxon>
        <taxon>Actinopterygii</taxon>
        <taxon>Neopterygii</taxon>
        <taxon>Teleostei</taxon>
        <taxon>Neoteleostei</taxon>
        <taxon>Acanthomorphata</taxon>
        <taxon>Anabantaria</taxon>
        <taxon>Synbranchiformes</taxon>
        <taxon>Synbranchidae</taxon>
        <taxon>Monopterus</taxon>
    </lineage>
</organism>
<dbReference type="GO" id="GO:0038084">
    <property type="term" value="P:vascular endothelial growth factor signaling pathway"/>
    <property type="evidence" value="ECO:0007669"/>
    <property type="project" value="TreeGrafter"/>
</dbReference>
<evidence type="ECO:0000256" key="5">
    <source>
        <dbReference type="SAM" id="SignalP"/>
    </source>
</evidence>
<name>A0A3Q3K8Y3_MONAL</name>
<keyword evidence="2" id="KW-1015">Disulfide bond</keyword>
<dbReference type="AlphaFoldDB" id="A0A3Q3K8Y3"/>
<evidence type="ECO:0000313" key="7">
    <source>
        <dbReference type="Ensembl" id="ENSMALP00000025037.1"/>
    </source>
</evidence>
<dbReference type="GO" id="GO:0042056">
    <property type="term" value="F:chemoattractant activity"/>
    <property type="evidence" value="ECO:0007669"/>
    <property type="project" value="TreeGrafter"/>
</dbReference>
<dbReference type="PROSITE" id="PS50278">
    <property type="entry name" value="PDGF_2"/>
    <property type="match status" value="1"/>
</dbReference>
<evidence type="ECO:0000256" key="1">
    <source>
        <dbReference type="ARBA" id="ARBA00023030"/>
    </source>
</evidence>
<reference evidence="7" key="2">
    <citation type="submission" date="2025-09" db="UniProtKB">
        <authorList>
            <consortium name="Ensembl"/>
        </authorList>
    </citation>
    <scope>IDENTIFICATION</scope>
</reference>
<dbReference type="Ensembl" id="ENSMALT00000025507.1">
    <property type="protein sequence ID" value="ENSMALP00000025037.1"/>
    <property type="gene ID" value="ENSMALG00000017433.1"/>
</dbReference>
<evidence type="ECO:0000256" key="3">
    <source>
        <dbReference type="RuleBase" id="RU003818"/>
    </source>
</evidence>
<dbReference type="GO" id="GO:0002040">
    <property type="term" value="P:sprouting angiogenesis"/>
    <property type="evidence" value="ECO:0007669"/>
    <property type="project" value="TreeGrafter"/>
</dbReference>
<dbReference type="SMART" id="SM00141">
    <property type="entry name" value="PDGF"/>
    <property type="match status" value="1"/>
</dbReference>
<dbReference type="GO" id="GO:0005172">
    <property type="term" value="F:vascular endothelial growth factor receptor binding"/>
    <property type="evidence" value="ECO:0007669"/>
    <property type="project" value="TreeGrafter"/>
</dbReference>
<keyword evidence="1 3" id="KW-0339">Growth factor</keyword>
<evidence type="ECO:0000313" key="8">
    <source>
        <dbReference type="Proteomes" id="UP000261600"/>
    </source>
</evidence>
<dbReference type="GO" id="GO:0001666">
    <property type="term" value="P:response to hypoxia"/>
    <property type="evidence" value="ECO:0007669"/>
    <property type="project" value="TreeGrafter"/>
</dbReference>
<dbReference type="GO" id="GO:0060754">
    <property type="term" value="P:positive regulation of mast cell chemotaxis"/>
    <property type="evidence" value="ECO:0007669"/>
    <property type="project" value="TreeGrafter"/>
</dbReference>
<dbReference type="Proteomes" id="UP000261600">
    <property type="component" value="Unplaced"/>
</dbReference>
<dbReference type="PANTHER" id="PTHR12025:SF9">
    <property type="entry name" value="PLACENTA GROWTH FACTOR"/>
    <property type="match status" value="1"/>
</dbReference>
<protein>
    <recommendedName>
        <fullName evidence="6">Platelet-derived growth factor (PDGF) family profile domain-containing protein</fullName>
    </recommendedName>
</protein>
<dbReference type="GO" id="GO:0050930">
    <property type="term" value="P:induction of positive chemotaxis"/>
    <property type="evidence" value="ECO:0007669"/>
    <property type="project" value="TreeGrafter"/>
</dbReference>
<keyword evidence="8" id="KW-1185">Reference proteome</keyword>
<dbReference type="InterPro" id="IPR050507">
    <property type="entry name" value="PDGF/VEGF_growth_factor"/>
</dbReference>
<dbReference type="GO" id="GO:0008083">
    <property type="term" value="F:growth factor activity"/>
    <property type="evidence" value="ECO:0007669"/>
    <property type="project" value="UniProtKB-KW"/>
</dbReference>
<comment type="similarity">
    <text evidence="3">Belongs to the PDGF/VEGF growth factor family.</text>
</comment>
<dbReference type="GO" id="GO:0048010">
    <property type="term" value="P:vascular endothelial growth factor receptor signaling pathway"/>
    <property type="evidence" value="ECO:0007669"/>
    <property type="project" value="TreeGrafter"/>
</dbReference>